<evidence type="ECO:0000313" key="2">
    <source>
        <dbReference type="EMBL" id="HHK68326.1"/>
    </source>
</evidence>
<gene>
    <name evidence="2" type="ORF">ENM11_04120</name>
</gene>
<evidence type="ECO:0000259" key="1">
    <source>
        <dbReference type="Pfam" id="PF00881"/>
    </source>
</evidence>
<dbReference type="InterPro" id="IPR000415">
    <property type="entry name" value="Nitroreductase-like"/>
</dbReference>
<name>A0A7C5Q7W6_CALS0</name>
<dbReference type="InterPro" id="IPR020051">
    <property type="entry name" value="SagB-type_dehydrogenase"/>
</dbReference>
<protein>
    <submittedName>
        <fullName evidence="2">SagB/ThcOx family dehydrogenase</fullName>
    </submittedName>
</protein>
<dbReference type="Pfam" id="PF00881">
    <property type="entry name" value="Nitroreductase"/>
    <property type="match status" value="2"/>
</dbReference>
<dbReference type="GO" id="GO:0016491">
    <property type="term" value="F:oxidoreductase activity"/>
    <property type="evidence" value="ECO:0007669"/>
    <property type="project" value="InterPro"/>
</dbReference>
<dbReference type="NCBIfam" id="TIGR03605">
    <property type="entry name" value="antibiot_sagB"/>
    <property type="match status" value="1"/>
</dbReference>
<accession>A0A7C5Q7W6</accession>
<dbReference type="Gene3D" id="3.40.109.10">
    <property type="entry name" value="NADH Oxidase"/>
    <property type="match status" value="2"/>
</dbReference>
<dbReference type="PANTHER" id="PTHR42741">
    <property type="entry name" value="NITROREDUCTASE FAMILY PROTEIN"/>
    <property type="match status" value="1"/>
</dbReference>
<proteinExistence type="predicted"/>
<dbReference type="AlphaFoldDB" id="A0A7C5Q7W6"/>
<feature type="domain" description="Nitroreductase" evidence="1">
    <location>
        <begin position="110"/>
        <end position="248"/>
    </location>
</feature>
<dbReference type="SUPFAM" id="SSF55469">
    <property type="entry name" value="FMN-dependent nitroreductase-like"/>
    <property type="match status" value="2"/>
</dbReference>
<sequence>MFRKGLQFQDYSKALQFHEKTKHSYISVRTDFHRLDWANKPHPFKIYEGLPTIPLPKDIPKPGLDALRCLYEVSRARDGCLDMHALASLLYFTGGITRVFRFPDGAHYFRAAPATGALYPTELYVVAGDVNGLPEGVYHFSPYSFKLTVLRAGDLRDFLAKYSDEDVGKFQASLVFTSIGWRNAWKYRERSYRHWFWDSGVMVANLLAVCAAFRLDTRVVSGFVDNEVNRLLAVDGVKEAAIIVVPLGRSHKKPVEAVDVANLAPSVKPISKREHTYSLVEEIHRASCINSVEELQRWKQAAISAPSSAERAEETVAIKPVEQAGAQLWQVILRRGSTRRFNRQPITFTQLSTILKAASSTFAADFTNPLTNIYLIVNAVDGLRPGAYYFDGVGLKLLKAGEFRSVSGYLCLEQELGSDAAAVLFIMTPLEKVLQRLGNRGYRVVQLEGGIRAGLAYLAAYAVGAGATGLTFYDDDVREFFSPHAGDKENVIVVAVGNPAYKAKPGRMMLGVEETGND</sequence>
<organism evidence="2">
    <name type="scientific">Caldiarchaeum subterraneum</name>
    <dbReference type="NCBI Taxonomy" id="311458"/>
    <lineage>
        <taxon>Archaea</taxon>
        <taxon>Nitrososphaerota</taxon>
        <taxon>Candidatus Caldarchaeales</taxon>
        <taxon>Candidatus Caldarchaeaceae</taxon>
        <taxon>Candidatus Caldarchaeum</taxon>
    </lineage>
</organism>
<dbReference type="EMBL" id="DRWN01000029">
    <property type="protein sequence ID" value="HHK68326.1"/>
    <property type="molecule type" value="Genomic_DNA"/>
</dbReference>
<reference evidence="2" key="1">
    <citation type="journal article" date="2020" name="mSystems">
        <title>Genome- and Community-Level Interaction Insights into Carbon Utilization and Element Cycling Functions of Hydrothermarchaeota in Hydrothermal Sediment.</title>
        <authorList>
            <person name="Zhou Z."/>
            <person name="Liu Y."/>
            <person name="Xu W."/>
            <person name="Pan J."/>
            <person name="Luo Z.H."/>
            <person name="Li M."/>
        </authorList>
    </citation>
    <scope>NUCLEOTIDE SEQUENCE [LARGE SCALE GENOMIC DNA]</scope>
    <source>
        <strain evidence="2">SpSt-1056</strain>
    </source>
</reference>
<dbReference type="PANTHER" id="PTHR42741:SF3">
    <property type="entry name" value="NITROREDUCTASE FAMILY PROTEIN"/>
    <property type="match status" value="1"/>
</dbReference>
<dbReference type="CDD" id="cd02142">
    <property type="entry name" value="McbC_SagB-like_oxidoreductase"/>
    <property type="match status" value="1"/>
</dbReference>
<dbReference type="InterPro" id="IPR029479">
    <property type="entry name" value="Nitroreductase"/>
</dbReference>
<feature type="domain" description="Nitroreductase" evidence="1">
    <location>
        <begin position="332"/>
        <end position="483"/>
    </location>
</feature>
<comment type="caution">
    <text evidence="2">The sequence shown here is derived from an EMBL/GenBank/DDBJ whole genome shotgun (WGS) entry which is preliminary data.</text>
</comment>